<dbReference type="AlphaFoldDB" id="A0AA41XEP8"/>
<evidence type="ECO:0000256" key="2">
    <source>
        <dbReference type="ARBA" id="ARBA00005278"/>
    </source>
</evidence>
<protein>
    <submittedName>
        <fullName evidence="7">Spore germination protein</fullName>
    </submittedName>
</protein>
<evidence type="ECO:0000256" key="6">
    <source>
        <dbReference type="SAM" id="Phobius"/>
    </source>
</evidence>
<evidence type="ECO:0000256" key="4">
    <source>
        <dbReference type="PIRNR" id="PIRNR005690"/>
    </source>
</evidence>
<comment type="similarity">
    <text evidence="2 4">Belongs to the GerABKA family.</text>
</comment>
<sequence length="454" mass="50155">MHGHVEKQLKQLEQELLPAVDVVLRKLTANEKEMQLLYIGSLCDSAKIQQYLVGAFFQIADQAQYISYLYSIPVRKTFETEDELRGLLLRGNALVGIEGNLLAFEIKNIQNPSAMDATVETTIQGPQTGFSEALSTNINLIRSRYHQASLRIEPGVVGKVGKQNVAVIYDEELASAEVLARIQKSLEEAEEDVVQALGQLERIITKKKRRLIPTMIVTERPDRVVLNLSQGKIIILMDGTPFALIAPAIFYDFMSSMEDMYQPYWVAHFLVTLRYLGLAVSLILPAAYIGITSYNPEIFRVQLALSIAGSRVGVPYPSYLEVIFMLLMMELLIEASIRLPKSIGSTATTVGGLILGQAATEAALASNIMIVIVSAVAISNFVIPINEMSFSMRVIKYVFLGVATVGGLVGLIACMMLFLFYLVSLDSFGQPYLKVFLRDKPVFGKTVAQQKAQG</sequence>
<feature type="transmembrane region" description="Helical" evidence="6">
    <location>
        <begin position="233"/>
        <end position="253"/>
    </location>
</feature>
<evidence type="ECO:0000256" key="5">
    <source>
        <dbReference type="SAM" id="Coils"/>
    </source>
</evidence>
<dbReference type="PANTHER" id="PTHR22550">
    <property type="entry name" value="SPORE GERMINATION PROTEIN"/>
    <property type="match status" value="1"/>
</dbReference>
<keyword evidence="3 4" id="KW-0472">Membrane</keyword>
<dbReference type="EMBL" id="JANCLT010000014">
    <property type="protein sequence ID" value="MCP8970726.1"/>
    <property type="molecule type" value="Genomic_DNA"/>
</dbReference>
<evidence type="ECO:0000256" key="3">
    <source>
        <dbReference type="ARBA" id="ARBA00023136"/>
    </source>
</evidence>
<name>A0AA41XEP8_9BACI</name>
<dbReference type="InterPro" id="IPR050768">
    <property type="entry name" value="UPF0353/GerABKA_families"/>
</dbReference>
<organism evidence="7 8">
    <name type="scientific">Ectobacillus ponti</name>
    <dbReference type="NCBI Taxonomy" id="2961894"/>
    <lineage>
        <taxon>Bacteria</taxon>
        <taxon>Bacillati</taxon>
        <taxon>Bacillota</taxon>
        <taxon>Bacilli</taxon>
        <taxon>Bacillales</taxon>
        <taxon>Bacillaceae</taxon>
        <taxon>Ectobacillus</taxon>
    </lineage>
</organism>
<comment type="subcellular location">
    <subcellularLocation>
        <location evidence="4">Cell membrane</location>
    </subcellularLocation>
    <subcellularLocation>
        <location evidence="1">Membrane</location>
        <topology evidence="1">Multi-pass membrane protein</topology>
    </subcellularLocation>
</comment>
<evidence type="ECO:0000256" key="1">
    <source>
        <dbReference type="ARBA" id="ARBA00004141"/>
    </source>
</evidence>
<dbReference type="PIRSF" id="PIRSF005690">
    <property type="entry name" value="GerBA"/>
    <property type="match status" value="1"/>
</dbReference>
<proteinExistence type="inferred from homology"/>
<feature type="transmembrane region" description="Helical" evidence="6">
    <location>
        <begin position="265"/>
        <end position="291"/>
    </location>
</feature>
<accession>A0AA41XEP8</accession>
<evidence type="ECO:0000313" key="7">
    <source>
        <dbReference type="EMBL" id="MCP8970726.1"/>
    </source>
</evidence>
<dbReference type="GO" id="GO:0005886">
    <property type="term" value="C:plasma membrane"/>
    <property type="evidence" value="ECO:0007669"/>
    <property type="project" value="UniProtKB-SubCell"/>
</dbReference>
<dbReference type="Proteomes" id="UP001156102">
    <property type="component" value="Unassembled WGS sequence"/>
</dbReference>
<keyword evidence="5" id="KW-0175">Coiled coil</keyword>
<comment type="caution">
    <text evidence="7">The sequence shown here is derived from an EMBL/GenBank/DDBJ whole genome shotgun (WGS) entry which is preliminary data.</text>
</comment>
<feature type="transmembrane region" description="Helical" evidence="6">
    <location>
        <begin position="303"/>
        <end position="327"/>
    </location>
</feature>
<feature type="transmembrane region" description="Helical" evidence="6">
    <location>
        <begin position="397"/>
        <end position="423"/>
    </location>
</feature>
<dbReference type="Pfam" id="PF03323">
    <property type="entry name" value="GerA"/>
    <property type="match status" value="1"/>
</dbReference>
<keyword evidence="6" id="KW-0812">Transmembrane</keyword>
<keyword evidence="6" id="KW-1133">Transmembrane helix</keyword>
<evidence type="ECO:0000313" key="8">
    <source>
        <dbReference type="Proteomes" id="UP001156102"/>
    </source>
</evidence>
<keyword evidence="8" id="KW-1185">Reference proteome</keyword>
<dbReference type="PANTHER" id="PTHR22550:SF5">
    <property type="entry name" value="LEUCINE ZIPPER PROTEIN 4"/>
    <property type="match status" value="1"/>
</dbReference>
<reference evidence="7" key="1">
    <citation type="submission" date="2022-07" db="EMBL/GenBank/DDBJ databases">
        <authorList>
            <person name="Li W.-J."/>
            <person name="Deng Q.-Q."/>
        </authorList>
    </citation>
    <scope>NUCLEOTIDE SEQUENCE</scope>
    <source>
        <strain evidence="7">SYSU M60031</strain>
    </source>
</reference>
<feature type="coiled-coil region" evidence="5">
    <location>
        <begin position="179"/>
        <end position="206"/>
    </location>
</feature>
<dbReference type="GO" id="GO:0009847">
    <property type="term" value="P:spore germination"/>
    <property type="evidence" value="ECO:0007669"/>
    <property type="project" value="UniProtKB-UniRule"/>
</dbReference>
<feature type="transmembrane region" description="Helical" evidence="6">
    <location>
        <begin position="364"/>
        <end position="385"/>
    </location>
</feature>
<gene>
    <name evidence="7" type="ORF">NK662_19600</name>
</gene>
<dbReference type="RefSeq" id="WP_254760652.1">
    <property type="nucleotide sequence ID" value="NZ_JANCLT010000014.1"/>
</dbReference>
<dbReference type="InterPro" id="IPR004995">
    <property type="entry name" value="Spore_Ger"/>
</dbReference>